<protein>
    <submittedName>
        <fullName evidence="1">Uncharacterized protein</fullName>
    </submittedName>
</protein>
<reference evidence="1 2" key="1">
    <citation type="journal article" date="2014" name="Virus Genes">
        <title>Complete genome sequence of Courdo11 virus, a member of the family Mimiviridae.</title>
        <authorList>
            <person name="Yoosuf N."/>
            <person name="Pagnier I."/>
            <person name="Fournous G."/>
            <person name="Robert C."/>
            <person name="La Scola B."/>
            <person name="Raoult D."/>
            <person name="Colson P."/>
        </authorList>
    </citation>
    <scope>NUCLEOTIDE SEQUENCE [LARGE SCALE GENOMIC DNA]</scope>
</reference>
<name>K7YXN5_9VIRU</name>
<dbReference type="Proteomes" id="UP000241137">
    <property type="component" value="Segment"/>
</dbReference>
<evidence type="ECO:0000313" key="1">
    <source>
        <dbReference type="EMBL" id="AFX93248.1"/>
    </source>
</evidence>
<gene>
    <name evidence="1" type="ORF">CE11_01224</name>
</gene>
<accession>K7YXN5</accession>
<dbReference type="EMBL" id="JX975216">
    <property type="protein sequence ID" value="AFX93248.1"/>
    <property type="molecule type" value="Genomic_DNA"/>
</dbReference>
<evidence type="ECO:0000313" key="2">
    <source>
        <dbReference type="Proteomes" id="UP000241137"/>
    </source>
</evidence>
<sequence>MNYYLMGKKYECKGDGECFKQTDQENSYIKNIKYKCECELKKCKICNIKHPEWYLNCNAGNCYPCGLRKFINDQKKYANNKKYTNNKKNTTNNKNSMCSYCFGKLVPIGTSRINGKLHEDWNSRKMHKKCWSQWKKETEI</sequence>
<organism evidence="1 2">
    <name type="scientific">Megavirus courdo11</name>
    <dbReference type="NCBI Taxonomy" id="1128140"/>
    <lineage>
        <taxon>Viruses</taxon>
        <taxon>Varidnaviria</taxon>
        <taxon>Bamfordvirae</taxon>
        <taxon>Nucleocytoviricota</taxon>
        <taxon>Megaviricetes</taxon>
        <taxon>Imitervirales</taxon>
        <taxon>Mimiviridae</taxon>
        <taxon>Megamimivirinae</taxon>
        <taxon>Megavirus</taxon>
        <taxon>Megavirus chilense</taxon>
    </lineage>
</organism>
<proteinExistence type="predicted"/>